<dbReference type="PANTHER" id="PTHR45951:SF3">
    <property type="entry name" value="PROTEIN DISPATCHED"/>
    <property type="match status" value="1"/>
</dbReference>
<dbReference type="Pfam" id="PF03176">
    <property type="entry name" value="MMPL"/>
    <property type="match status" value="1"/>
</dbReference>
<name>A0A1Z5J889_FISSO</name>
<feature type="domain" description="SSD" evidence="9">
    <location>
        <begin position="422"/>
        <end position="554"/>
    </location>
</feature>
<feature type="region of interest" description="Disordered" evidence="7">
    <location>
        <begin position="1022"/>
        <end position="1043"/>
    </location>
</feature>
<feature type="transmembrane region" description="Helical" evidence="8">
    <location>
        <begin position="449"/>
        <end position="473"/>
    </location>
</feature>
<protein>
    <recommendedName>
        <fullName evidence="9">SSD domain-containing protein</fullName>
    </recommendedName>
</protein>
<feature type="transmembrane region" description="Helical" evidence="8">
    <location>
        <begin position="979"/>
        <end position="1002"/>
    </location>
</feature>
<feature type="transmembrane region" description="Helical" evidence="8">
    <location>
        <begin position="903"/>
        <end position="930"/>
    </location>
</feature>
<evidence type="ECO:0000259" key="9">
    <source>
        <dbReference type="PROSITE" id="PS50156"/>
    </source>
</evidence>
<dbReference type="GO" id="GO:0016020">
    <property type="term" value="C:membrane"/>
    <property type="evidence" value="ECO:0007669"/>
    <property type="project" value="UniProtKB-SubCell"/>
</dbReference>
<dbReference type="SUPFAM" id="SSF82866">
    <property type="entry name" value="Multidrug efflux transporter AcrB transmembrane domain"/>
    <property type="match status" value="2"/>
</dbReference>
<dbReference type="OrthoDB" id="193905at2759"/>
<feature type="transmembrane region" description="Helical" evidence="8">
    <location>
        <begin position="599"/>
        <end position="619"/>
    </location>
</feature>
<sequence>MSLIKPKLLMEGESEAVSPRKNTASTSSEFVSESGSLEEADASPDDEVNEMMFKLQQELSFLQRRAVHLAERPYLYFGVSLLMSMILSVIGMVAGEFTVSVDQTGWLSRGTMISERHAQYILSYHNREKLHQDETGEVWDDLLNNIQPGWESSVRRRLSAKVEEHLDTQVESSDFYRKLQNARSSSVLESCDLSWYGIRMLGGRHLWPVWKVKDGAEPHDVFLSQDTFLDLCHSEEKTQSVLEDNGLCFGCGDNGCLPPYSIIFYARLTVPNGLYNDCETLAADWVTYNNENPDFQNELYDCVDDLKTSYDFTRDGLNLPSTCSNHFAPTLIDTKFDASNPLTYTSSIFATKIDDDSIQLLFDNVHKFDKGTERIEAAYDTKREHFVQLEINRVLFTDMVLATGSAVITTIAIFTHTRSPLLSVVGLLQISLSFPLAYFVYTFVFGLTFFPFLNFIGVFILFALGADDVFVAVDKWKNARIELGLDAETTEVAARALPDAALAMFLTSLTTAVAFFGTAVCPVAPILCFAVFCGLLILTTYVMCILMVFPALCIYDKAATLTQKMKESEEEAKEHNDTRFRRESFIRRQMACFHELIHFYRYGLLVLILGVFALCAAFASRMEIPTSSDVRMLRPKNEFEKSNEWRQNLLIEELQKETGTSVFVMWGVKPADTGKHSDPSSFTQLVLDRSFQPSQTANQIYLLDFCERIFQTDFADAIKNETCIMKQFDSWLQSQVDADQKDQVYMKYCNNAIAVPVPPKDFDACMTKWSQEYQKDWVLSLDGQVTIMFFRFRGRVRYDSPFSELKSEWHLIEDWFENERSHVAPSGVNQMYFTSDDYWWYDTSASMISTAYVGAGIAIAIAASVIFLTSLSFMLTLFSTIAISYVLFSVTAGLVALGWTMGFLEAICFSILIGISCDFVIHFTHAYALLPGDVDRSTRTKTAVVEMGPSILAAAFTTVAAAVIMLFTSLIFFVKFATILLSTIIQTTVASFFIFLVIADIFGPSKPASFVKSLWSMVKGSEEASNSAPSDEESSHLSIVESK</sequence>
<dbReference type="Pfam" id="PF02460">
    <property type="entry name" value="Patched"/>
    <property type="match status" value="1"/>
</dbReference>
<feature type="transmembrane region" description="Helical" evidence="8">
    <location>
        <begin position="851"/>
        <end position="868"/>
    </location>
</feature>
<accession>A0A1Z5J889</accession>
<evidence type="ECO:0000313" key="10">
    <source>
        <dbReference type="EMBL" id="GAX10028.1"/>
    </source>
</evidence>
<feature type="region of interest" description="Disordered" evidence="7">
    <location>
        <begin position="1"/>
        <end position="43"/>
    </location>
</feature>
<evidence type="ECO:0000256" key="1">
    <source>
        <dbReference type="ARBA" id="ARBA00004141"/>
    </source>
</evidence>
<evidence type="ECO:0000256" key="2">
    <source>
        <dbReference type="ARBA" id="ARBA00022692"/>
    </source>
</evidence>
<keyword evidence="3 8" id="KW-1133">Transmembrane helix</keyword>
<proteinExistence type="inferred from homology"/>
<dbReference type="Gene3D" id="1.20.1640.10">
    <property type="entry name" value="Multidrug efflux transporter AcrB transmembrane domain"/>
    <property type="match status" value="2"/>
</dbReference>
<evidence type="ECO:0000256" key="6">
    <source>
        <dbReference type="ARBA" id="ARBA00038046"/>
    </source>
</evidence>
<evidence type="ECO:0000256" key="8">
    <source>
        <dbReference type="SAM" id="Phobius"/>
    </source>
</evidence>
<dbReference type="GO" id="GO:0007224">
    <property type="term" value="P:smoothened signaling pathway"/>
    <property type="evidence" value="ECO:0007669"/>
    <property type="project" value="TreeGrafter"/>
</dbReference>
<evidence type="ECO:0000256" key="3">
    <source>
        <dbReference type="ARBA" id="ARBA00022989"/>
    </source>
</evidence>
<dbReference type="PANTHER" id="PTHR45951">
    <property type="entry name" value="PROTEIN DISPATCHED-RELATED"/>
    <property type="match status" value="1"/>
</dbReference>
<comment type="subcellular location">
    <subcellularLocation>
        <location evidence="1">Membrane</location>
        <topology evidence="1">Multi-pass membrane protein</topology>
    </subcellularLocation>
</comment>
<evidence type="ECO:0000256" key="7">
    <source>
        <dbReference type="SAM" id="MobiDB-lite"/>
    </source>
</evidence>
<dbReference type="InterPro" id="IPR004869">
    <property type="entry name" value="MMPL_dom"/>
</dbReference>
<reference evidence="10 11" key="1">
    <citation type="journal article" date="2015" name="Plant Cell">
        <title>Oil accumulation by the oleaginous diatom Fistulifera solaris as revealed by the genome and transcriptome.</title>
        <authorList>
            <person name="Tanaka T."/>
            <person name="Maeda Y."/>
            <person name="Veluchamy A."/>
            <person name="Tanaka M."/>
            <person name="Abida H."/>
            <person name="Marechal E."/>
            <person name="Bowler C."/>
            <person name="Muto M."/>
            <person name="Sunaga Y."/>
            <person name="Tanaka M."/>
            <person name="Yoshino T."/>
            <person name="Taniguchi T."/>
            <person name="Fukuda Y."/>
            <person name="Nemoto M."/>
            <person name="Matsumoto M."/>
            <person name="Wong P.S."/>
            <person name="Aburatani S."/>
            <person name="Fujibuchi W."/>
        </authorList>
    </citation>
    <scope>NUCLEOTIDE SEQUENCE [LARGE SCALE GENOMIC DNA]</scope>
    <source>
        <strain evidence="10 11">JPCC DA0580</strain>
    </source>
</reference>
<keyword evidence="5" id="KW-0325">Glycoprotein</keyword>
<feature type="transmembrane region" description="Helical" evidence="8">
    <location>
        <begin position="951"/>
        <end position="973"/>
    </location>
</feature>
<keyword evidence="2 8" id="KW-0812">Transmembrane</keyword>
<keyword evidence="4 8" id="KW-0472">Membrane</keyword>
<dbReference type="InParanoid" id="A0A1Z5J889"/>
<dbReference type="AlphaFoldDB" id="A0A1Z5J889"/>
<comment type="caution">
    <text evidence="10">The sequence shown here is derived from an EMBL/GenBank/DDBJ whole genome shotgun (WGS) entry which is preliminary data.</text>
</comment>
<dbReference type="InterPro" id="IPR052081">
    <property type="entry name" value="Dispatched_Hh_regulator"/>
</dbReference>
<dbReference type="Proteomes" id="UP000198406">
    <property type="component" value="Unassembled WGS sequence"/>
</dbReference>
<feature type="transmembrane region" description="Helical" evidence="8">
    <location>
        <begin position="421"/>
        <end position="443"/>
    </location>
</feature>
<feature type="compositionally biased region" description="Low complexity" evidence="7">
    <location>
        <begin position="25"/>
        <end position="35"/>
    </location>
</feature>
<keyword evidence="11" id="KW-1185">Reference proteome</keyword>
<feature type="transmembrane region" description="Helical" evidence="8">
    <location>
        <begin position="526"/>
        <end position="555"/>
    </location>
</feature>
<dbReference type="GO" id="GO:0022857">
    <property type="term" value="F:transmembrane transporter activity"/>
    <property type="evidence" value="ECO:0007669"/>
    <property type="project" value="TreeGrafter"/>
</dbReference>
<evidence type="ECO:0000256" key="5">
    <source>
        <dbReference type="ARBA" id="ARBA00023180"/>
    </source>
</evidence>
<feature type="transmembrane region" description="Helical" evidence="8">
    <location>
        <begin position="74"/>
        <end position="94"/>
    </location>
</feature>
<dbReference type="InterPro" id="IPR000731">
    <property type="entry name" value="SSD"/>
</dbReference>
<dbReference type="PROSITE" id="PS50156">
    <property type="entry name" value="SSD"/>
    <property type="match status" value="1"/>
</dbReference>
<dbReference type="EMBL" id="BDSP01000014">
    <property type="protein sequence ID" value="GAX10028.1"/>
    <property type="molecule type" value="Genomic_DNA"/>
</dbReference>
<organism evidence="10 11">
    <name type="scientific">Fistulifera solaris</name>
    <name type="common">Oleaginous diatom</name>
    <dbReference type="NCBI Taxonomy" id="1519565"/>
    <lineage>
        <taxon>Eukaryota</taxon>
        <taxon>Sar</taxon>
        <taxon>Stramenopiles</taxon>
        <taxon>Ochrophyta</taxon>
        <taxon>Bacillariophyta</taxon>
        <taxon>Bacillariophyceae</taxon>
        <taxon>Bacillariophycidae</taxon>
        <taxon>Naviculales</taxon>
        <taxon>Naviculaceae</taxon>
        <taxon>Fistulifera</taxon>
    </lineage>
</organism>
<feature type="transmembrane region" description="Helical" evidence="8">
    <location>
        <begin position="500"/>
        <end position="520"/>
    </location>
</feature>
<comment type="similarity">
    <text evidence="6">Belongs to the dispatched family.</text>
</comment>
<feature type="transmembrane region" description="Helical" evidence="8">
    <location>
        <begin position="875"/>
        <end position="897"/>
    </location>
</feature>
<gene>
    <name evidence="10" type="ORF">FisN_25Lh123</name>
</gene>
<evidence type="ECO:0000313" key="11">
    <source>
        <dbReference type="Proteomes" id="UP000198406"/>
    </source>
</evidence>
<evidence type="ECO:0000256" key="4">
    <source>
        <dbReference type="ARBA" id="ARBA00023136"/>
    </source>
</evidence>
<dbReference type="InterPro" id="IPR003392">
    <property type="entry name" value="PTHD_SSD"/>
</dbReference>